<feature type="compositionally biased region" description="Acidic residues" evidence="1">
    <location>
        <begin position="323"/>
        <end position="337"/>
    </location>
</feature>
<reference evidence="3 4" key="1">
    <citation type="submission" date="2019-05" db="EMBL/GenBank/DDBJ databases">
        <title>Emergence of the Ug99 lineage of the wheat stem rust pathogen through somatic hybridization.</title>
        <authorList>
            <person name="Li F."/>
            <person name="Upadhyaya N.M."/>
            <person name="Sperschneider J."/>
            <person name="Matny O."/>
            <person name="Nguyen-Phuc H."/>
            <person name="Mago R."/>
            <person name="Raley C."/>
            <person name="Miller M.E."/>
            <person name="Silverstein K.A.T."/>
            <person name="Henningsen E."/>
            <person name="Hirsch C.D."/>
            <person name="Visser B."/>
            <person name="Pretorius Z.A."/>
            <person name="Steffenson B.J."/>
            <person name="Schwessinger B."/>
            <person name="Dodds P.N."/>
            <person name="Figueroa M."/>
        </authorList>
    </citation>
    <scope>NUCLEOTIDE SEQUENCE [LARGE SCALE GENOMIC DNA]</scope>
    <source>
        <strain evidence="3">21-0</strain>
    </source>
</reference>
<dbReference type="OrthoDB" id="2506876at2759"/>
<dbReference type="Proteomes" id="UP000324748">
    <property type="component" value="Unassembled WGS sequence"/>
</dbReference>
<evidence type="ECO:0000313" key="3">
    <source>
        <dbReference type="EMBL" id="KAA1075426.1"/>
    </source>
</evidence>
<feature type="compositionally biased region" description="Polar residues" evidence="1">
    <location>
        <begin position="232"/>
        <end position="258"/>
    </location>
</feature>
<gene>
    <name evidence="3" type="ORF">PGT21_035046</name>
</gene>
<keyword evidence="2" id="KW-0472">Membrane</keyword>
<keyword evidence="2" id="KW-0812">Transmembrane</keyword>
<dbReference type="EMBL" id="VSWC01000157">
    <property type="protein sequence ID" value="KAA1075426.1"/>
    <property type="molecule type" value="Genomic_DNA"/>
</dbReference>
<dbReference type="AlphaFoldDB" id="A0A5B0MHC7"/>
<feature type="compositionally biased region" description="Basic and acidic residues" evidence="1">
    <location>
        <begin position="296"/>
        <end position="306"/>
    </location>
</feature>
<accession>A0A5B0MHC7</accession>
<keyword evidence="2" id="KW-1133">Transmembrane helix</keyword>
<feature type="compositionally biased region" description="Low complexity" evidence="1">
    <location>
        <begin position="446"/>
        <end position="460"/>
    </location>
</feature>
<proteinExistence type="predicted"/>
<comment type="caution">
    <text evidence="3">The sequence shown here is derived from an EMBL/GenBank/DDBJ whole genome shotgun (WGS) entry which is preliminary data.</text>
</comment>
<feature type="region of interest" description="Disordered" evidence="1">
    <location>
        <begin position="70"/>
        <end position="344"/>
    </location>
</feature>
<name>A0A5B0MHC7_PUCGR</name>
<feature type="transmembrane region" description="Helical" evidence="2">
    <location>
        <begin position="12"/>
        <end position="31"/>
    </location>
</feature>
<organism evidence="3 4">
    <name type="scientific">Puccinia graminis f. sp. tritici</name>
    <dbReference type="NCBI Taxonomy" id="56615"/>
    <lineage>
        <taxon>Eukaryota</taxon>
        <taxon>Fungi</taxon>
        <taxon>Dikarya</taxon>
        <taxon>Basidiomycota</taxon>
        <taxon>Pucciniomycotina</taxon>
        <taxon>Pucciniomycetes</taxon>
        <taxon>Pucciniales</taxon>
        <taxon>Pucciniaceae</taxon>
        <taxon>Puccinia</taxon>
    </lineage>
</organism>
<feature type="compositionally biased region" description="Polar residues" evidence="1">
    <location>
        <begin position="112"/>
        <end position="159"/>
    </location>
</feature>
<keyword evidence="4" id="KW-1185">Reference proteome</keyword>
<protein>
    <submittedName>
        <fullName evidence="3">Uncharacterized protein</fullName>
    </submittedName>
</protein>
<evidence type="ECO:0000256" key="1">
    <source>
        <dbReference type="SAM" id="MobiDB-lite"/>
    </source>
</evidence>
<evidence type="ECO:0000256" key="2">
    <source>
        <dbReference type="SAM" id="Phobius"/>
    </source>
</evidence>
<evidence type="ECO:0000313" key="4">
    <source>
        <dbReference type="Proteomes" id="UP000324748"/>
    </source>
</evidence>
<sequence length="491" mass="55329">MSTIFNYYHSAPAWSKLGIALIILYLSYQIWSKILRTRREVQAASWILNQRRRAGIPDSDKRPFKIAKAAVDATRKQSTTSETAPSHPPATISQSPSVQQQHQHQHQHHQQNSLTTSSKRLASHSGTSANPSEKINSRLSTHPKSSSFNTLTHQTTTRTSEPKQHHQLSSAPSSLKPPHSTRKPKSNEPLIDKSNQKRVLPISTDGSDPEQSETEAERSTSRNRKKARTQNDRSNPNIPSQLNNELSTTETGPTTANVQRKKRILSDCVSEADADQAMRIKKGRSEKVSDLPGLERTPEADDLMRLDDEEEGAEDDQVRVEVEQEEGEEDEEKESDQELYMVTDDGRKKKLVKIRLGSPESAESHEENNVEQRWVTHKEFRRLKQDHKLLLDDDRWDSESIISSSDSLDSEPNHLSTPSKQSAERGPIWSIEGKPRSNPILPATELPLRVRPVSRPRNSLGRMRLSLPPDPASPSQLPRSRLVSPLRPSIS</sequence>
<feature type="region of interest" description="Disordered" evidence="1">
    <location>
        <begin position="402"/>
        <end position="491"/>
    </location>
</feature>